<dbReference type="Pfam" id="PF04981">
    <property type="entry name" value="NMD3"/>
    <property type="match status" value="1"/>
</dbReference>
<dbReference type="InterPro" id="IPR047706">
    <property type="entry name" value="BCAM0308-like"/>
</dbReference>
<gene>
    <name evidence="2" type="ORF">ENF18_03115</name>
</gene>
<dbReference type="InterPro" id="IPR007064">
    <property type="entry name" value="Nmd3_N"/>
</dbReference>
<reference evidence="2" key="1">
    <citation type="journal article" date="2020" name="mSystems">
        <title>Genome- and Community-Level Interaction Insights into Carbon Utilization and Element Cycling Functions of Hydrothermarchaeota in Hydrothermal Sediment.</title>
        <authorList>
            <person name="Zhou Z."/>
            <person name="Liu Y."/>
            <person name="Xu W."/>
            <person name="Pan J."/>
            <person name="Luo Z.H."/>
            <person name="Li M."/>
        </authorList>
    </citation>
    <scope>NUCLEOTIDE SEQUENCE [LARGE SCALE GENOMIC DNA]</scope>
    <source>
        <strain evidence="2">HyVt-102</strain>
    </source>
</reference>
<proteinExistence type="predicted"/>
<feature type="domain" description="Nmd3 N-terminal" evidence="1">
    <location>
        <begin position="53"/>
        <end position="163"/>
    </location>
</feature>
<comment type="caution">
    <text evidence="2">The sequence shown here is derived from an EMBL/GenBank/DDBJ whole genome shotgun (WGS) entry which is preliminary data.</text>
</comment>
<name>A0A7C0VBL9_UNCW3</name>
<protein>
    <submittedName>
        <fullName evidence="2">ATPase</fullName>
    </submittedName>
</protein>
<dbReference type="AlphaFoldDB" id="A0A7C0VBL9"/>
<dbReference type="NCBIfam" id="NF040826">
    <property type="entry name" value="lxa_BCAM0308"/>
    <property type="match status" value="1"/>
</dbReference>
<sequence length="170" mass="20024">MPGPGRGKRNPRRGGNALLDDPYLYQIEYKEPTICPKCKAVYKNKRWYFDEKVLEEVRISGKYHRKKCPACRKLDDHYIMGIVEASGDFIKKHYEEIVRRIRKEEKRAMRTNPLERIAEVKKTKDGVVVNTISDNLAVRIGKALFKSFKGCLNIKFSESERIVRVYWKRD</sequence>
<dbReference type="EMBL" id="DQWE01000147">
    <property type="protein sequence ID" value="HDI82766.1"/>
    <property type="molecule type" value="Genomic_DNA"/>
</dbReference>
<organism evidence="2">
    <name type="scientific">candidate division WOR-3 bacterium</name>
    <dbReference type="NCBI Taxonomy" id="2052148"/>
    <lineage>
        <taxon>Bacteria</taxon>
        <taxon>Bacteria division WOR-3</taxon>
    </lineage>
</organism>
<evidence type="ECO:0000313" key="2">
    <source>
        <dbReference type="EMBL" id="HDI82766.1"/>
    </source>
</evidence>
<dbReference type="Proteomes" id="UP000885847">
    <property type="component" value="Unassembled WGS sequence"/>
</dbReference>
<evidence type="ECO:0000259" key="1">
    <source>
        <dbReference type="Pfam" id="PF04981"/>
    </source>
</evidence>
<accession>A0A7C0VBL9</accession>